<evidence type="ECO:0000259" key="2">
    <source>
        <dbReference type="PROSITE" id="PS50921"/>
    </source>
</evidence>
<feature type="domain" description="ANTAR" evidence="2">
    <location>
        <begin position="28"/>
        <end position="89"/>
    </location>
</feature>
<dbReference type="SMART" id="SM01012">
    <property type="entry name" value="ANTAR"/>
    <property type="match status" value="1"/>
</dbReference>
<name>A0ABX0DSQ7_9ACTN</name>
<accession>A0ABX0DSQ7</accession>
<gene>
    <name evidence="3" type="ORF">G6048_16810</name>
</gene>
<dbReference type="Proteomes" id="UP001518140">
    <property type="component" value="Unassembled WGS sequence"/>
</dbReference>
<dbReference type="InterPro" id="IPR005561">
    <property type="entry name" value="ANTAR"/>
</dbReference>
<dbReference type="InterPro" id="IPR011006">
    <property type="entry name" value="CheY-like_superfamily"/>
</dbReference>
<sequence>MTSHTRSGAVEPAGDPQEATVPDETARIVALQEEVGQLKEAVTSHAVVDQAIGMTVALGRVTPDQGWAVLREVSQHTNIRLRNVAELIIIWGQKGELPPDIRATLEDALDRHGPTQIPGEPPLEPPS</sequence>
<evidence type="ECO:0000313" key="3">
    <source>
        <dbReference type="EMBL" id="NGO43745.1"/>
    </source>
</evidence>
<protein>
    <submittedName>
        <fullName evidence="3">ANTAR domain-containing protein</fullName>
    </submittedName>
</protein>
<dbReference type="InterPro" id="IPR036388">
    <property type="entry name" value="WH-like_DNA-bd_sf"/>
</dbReference>
<feature type="region of interest" description="Disordered" evidence="1">
    <location>
        <begin position="1"/>
        <end position="22"/>
    </location>
</feature>
<reference evidence="3 4" key="1">
    <citation type="submission" date="2020-02" db="EMBL/GenBank/DDBJ databases">
        <title>Whole-genome analyses of novel actinobacteria.</title>
        <authorList>
            <person name="Sahin N."/>
            <person name="Tokatli A."/>
        </authorList>
    </citation>
    <scope>NUCLEOTIDE SEQUENCE [LARGE SCALE GENOMIC DNA]</scope>
    <source>
        <strain evidence="3 4">YC419</strain>
    </source>
</reference>
<organism evidence="3 4">
    <name type="scientific">Streptomyces ureilyticus</name>
    <dbReference type="NCBI Taxonomy" id="1775131"/>
    <lineage>
        <taxon>Bacteria</taxon>
        <taxon>Bacillati</taxon>
        <taxon>Actinomycetota</taxon>
        <taxon>Actinomycetes</taxon>
        <taxon>Kitasatosporales</taxon>
        <taxon>Streptomycetaceae</taxon>
        <taxon>Streptomyces</taxon>
    </lineage>
</organism>
<feature type="region of interest" description="Disordered" evidence="1">
    <location>
        <begin position="106"/>
        <end position="127"/>
    </location>
</feature>
<dbReference type="SUPFAM" id="SSF52172">
    <property type="entry name" value="CheY-like"/>
    <property type="match status" value="1"/>
</dbReference>
<dbReference type="Gene3D" id="1.10.10.10">
    <property type="entry name" value="Winged helix-like DNA-binding domain superfamily/Winged helix DNA-binding domain"/>
    <property type="match status" value="1"/>
</dbReference>
<proteinExistence type="predicted"/>
<dbReference type="Pfam" id="PF03861">
    <property type="entry name" value="ANTAR"/>
    <property type="match status" value="1"/>
</dbReference>
<comment type="caution">
    <text evidence="3">The sequence shown here is derived from an EMBL/GenBank/DDBJ whole genome shotgun (WGS) entry which is preliminary data.</text>
</comment>
<keyword evidence="4" id="KW-1185">Reference proteome</keyword>
<evidence type="ECO:0000313" key="4">
    <source>
        <dbReference type="Proteomes" id="UP001518140"/>
    </source>
</evidence>
<evidence type="ECO:0000256" key="1">
    <source>
        <dbReference type="SAM" id="MobiDB-lite"/>
    </source>
</evidence>
<dbReference type="EMBL" id="JAAKZX010000045">
    <property type="protein sequence ID" value="NGO43745.1"/>
    <property type="molecule type" value="Genomic_DNA"/>
</dbReference>
<dbReference type="PROSITE" id="PS50921">
    <property type="entry name" value="ANTAR"/>
    <property type="match status" value="1"/>
</dbReference>